<name>A0AAD6CK21_9EURO</name>
<organism evidence="2 3">
    <name type="scientific">Penicillium frequentans</name>
    <dbReference type="NCBI Taxonomy" id="3151616"/>
    <lineage>
        <taxon>Eukaryota</taxon>
        <taxon>Fungi</taxon>
        <taxon>Dikarya</taxon>
        <taxon>Ascomycota</taxon>
        <taxon>Pezizomycotina</taxon>
        <taxon>Eurotiomycetes</taxon>
        <taxon>Eurotiomycetidae</taxon>
        <taxon>Eurotiales</taxon>
        <taxon>Aspergillaceae</taxon>
        <taxon>Penicillium</taxon>
    </lineage>
</organism>
<feature type="compositionally biased region" description="Low complexity" evidence="1">
    <location>
        <begin position="147"/>
        <end position="161"/>
    </location>
</feature>
<dbReference type="EMBL" id="JAQIZZ010000012">
    <property type="protein sequence ID" value="KAJ5522863.1"/>
    <property type="molecule type" value="Genomic_DNA"/>
</dbReference>
<dbReference type="Proteomes" id="UP001220324">
    <property type="component" value="Unassembled WGS sequence"/>
</dbReference>
<feature type="region of interest" description="Disordered" evidence="1">
    <location>
        <begin position="94"/>
        <end position="173"/>
    </location>
</feature>
<reference evidence="2 3" key="1">
    <citation type="journal article" date="2023" name="IMA Fungus">
        <title>Comparative genomic study of the Penicillium genus elucidates a diverse pangenome and 15 lateral gene transfer events.</title>
        <authorList>
            <person name="Petersen C."/>
            <person name="Sorensen T."/>
            <person name="Nielsen M.R."/>
            <person name="Sondergaard T.E."/>
            <person name="Sorensen J.L."/>
            <person name="Fitzpatrick D.A."/>
            <person name="Frisvad J.C."/>
            <person name="Nielsen K.L."/>
        </authorList>
    </citation>
    <scope>NUCLEOTIDE SEQUENCE [LARGE SCALE GENOMIC DNA]</scope>
    <source>
        <strain evidence="2 3">IBT 35679</strain>
    </source>
</reference>
<protein>
    <submittedName>
        <fullName evidence="2">Uncharacterized protein</fullName>
    </submittedName>
</protein>
<sequence>MSVQVIYDPDCDQNFPRLYHNQFQQWINGNRRFAIHDGTVLDFDQAYVLNGLHPTTSTHDPNPVPHVTVRLSNPSLRSQRTWYILHWRVGGGSVFLPRPDNEDSNRRRQMRRKEKKQRRQERERSSRENRGNDSTQNRATGTDVSSRETGPPRGTVPPRGTAAHRGSHGGDSR</sequence>
<accession>A0AAD6CK21</accession>
<comment type="caution">
    <text evidence="2">The sequence shown here is derived from an EMBL/GenBank/DDBJ whole genome shotgun (WGS) entry which is preliminary data.</text>
</comment>
<dbReference type="AlphaFoldDB" id="A0AAD6CK21"/>
<evidence type="ECO:0000256" key="1">
    <source>
        <dbReference type="SAM" id="MobiDB-lite"/>
    </source>
</evidence>
<feature type="compositionally biased region" description="Polar residues" evidence="1">
    <location>
        <begin position="132"/>
        <end position="144"/>
    </location>
</feature>
<proteinExistence type="predicted"/>
<evidence type="ECO:0000313" key="3">
    <source>
        <dbReference type="Proteomes" id="UP001220324"/>
    </source>
</evidence>
<evidence type="ECO:0000313" key="2">
    <source>
        <dbReference type="EMBL" id="KAJ5522863.1"/>
    </source>
</evidence>
<gene>
    <name evidence="2" type="ORF">N7494_013293</name>
</gene>
<feature type="compositionally biased region" description="Basic residues" evidence="1">
    <location>
        <begin position="107"/>
        <end position="119"/>
    </location>
</feature>
<keyword evidence="3" id="KW-1185">Reference proteome</keyword>
<feature type="compositionally biased region" description="Basic and acidic residues" evidence="1">
    <location>
        <begin position="120"/>
        <end position="131"/>
    </location>
</feature>